<evidence type="ECO:0000256" key="5">
    <source>
        <dbReference type="ARBA" id="ARBA00022692"/>
    </source>
</evidence>
<dbReference type="SUPFAM" id="SSF81383">
    <property type="entry name" value="F-box domain"/>
    <property type="match status" value="1"/>
</dbReference>
<dbReference type="InterPro" id="IPR001810">
    <property type="entry name" value="F-box_dom"/>
</dbReference>
<dbReference type="PANTHER" id="PTHR10830:SF0">
    <property type="entry name" value="DOLICHYL-DIPHOSPHOOLIGOSACCHARIDE--PROTEIN GLYCOSYLTRANSFERASE 48 KDA SUBUNIT"/>
    <property type="match status" value="1"/>
</dbReference>
<feature type="signal peptide" evidence="9">
    <location>
        <begin position="1"/>
        <end position="24"/>
    </location>
</feature>
<dbReference type="AlphaFoldDB" id="A0ABD1CVJ8"/>
<evidence type="ECO:0000256" key="2">
    <source>
        <dbReference type="ARBA" id="ARBA00004922"/>
    </source>
</evidence>
<keyword evidence="7" id="KW-1133">Transmembrane helix</keyword>
<dbReference type="Pfam" id="PF12937">
    <property type="entry name" value="F-box-like"/>
    <property type="match status" value="1"/>
</dbReference>
<dbReference type="InterPro" id="IPR055459">
    <property type="entry name" value="OST48_MD"/>
</dbReference>
<evidence type="ECO:0000313" key="12">
    <source>
        <dbReference type="Proteomes" id="UP001562425"/>
    </source>
</evidence>
<accession>A0ABD1CVJ8</accession>
<comment type="pathway">
    <text evidence="2 9">Protein modification; protein glycosylation.</text>
</comment>
<dbReference type="Gene3D" id="1.20.1280.50">
    <property type="match status" value="1"/>
</dbReference>
<feature type="chain" id="PRO_5044535371" description="Dolichyl-diphosphooligosaccharide--protein glycosyltransferase 48 kDa subunit" evidence="9">
    <location>
        <begin position="25"/>
        <end position="1007"/>
    </location>
</feature>
<evidence type="ECO:0000256" key="9">
    <source>
        <dbReference type="RuleBase" id="RU361142"/>
    </source>
</evidence>
<name>A0ABD1CVJ8_CULPP</name>
<dbReference type="Pfam" id="PF24758">
    <property type="entry name" value="LRR_At5g56370"/>
    <property type="match status" value="1"/>
</dbReference>
<organism evidence="11 12">
    <name type="scientific">Culex pipiens pipiens</name>
    <name type="common">Northern house mosquito</name>
    <dbReference type="NCBI Taxonomy" id="38569"/>
    <lineage>
        <taxon>Eukaryota</taxon>
        <taxon>Metazoa</taxon>
        <taxon>Ecdysozoa</taxon>
        <taxon>Arthropoda</taxon>
        <taxon>Hexapoda</taxon>
        <taxon>Insecta</taxon>
        <taxon>Pterygota</taxon>
        <taxon>Neoptera</taxon>
        <taxon>Endopterygota</taxon>
        <taxon>Diptera</taxon>
        <taxon>Nematocera</taxon>
        <taxon>Culicoidea</taxon>
        <taxon>Culicidae</taxon>
        <taxon>Culicinae</taxon>
        <taxon>Culicini</taxon>
        <taxon>Culex</taxon>
        <taxon>Culex</taxon>
    </lineage>
</organism>
<evidence type="ECO:0000313" key="11">
    <source>
        <dbReference type="EMBL" id="KAL1380442.1"/>
    </source>
</evidence>
<evidence type="ECO:0000256" key="1">
    <source>
        <dbReference type="ARBA" id="ARBA00004115"/>
    </source>
</evidence>
<dbReference type="PROSITE" id="PS50181">
    <property type="entry name" value="FBOX"/>
    <property type="match status" value="1"/>
</dbReference>
<comment type="caution">
    <text evidence="11">The sequence shown here is derived from an EMBL/GenBank/DDBJ whole genome shotgun (WGS) entry which is preliminary data.</text>
</comment>
<evidence type="ECO:0000256" key="4">
    <source>
        <dbReference type="ARBA" id="ARBA00013350"/>
    </source>
</evidence>
<feature type="domain" description="F-box" evidence="10">
    <location>
        <begin position="518"/>
        <end position="565"/>
    </location>
</feature>
<comment type="similarity">
    <text evidence="3 9">Belongs to the DDOST 48 kDa subunit family.</text>
</comment>
<evidence type="ECO:0000259" key="10">
    <source>
        <dbReference type="PROSITE" id="PS50181"/>
    </source>
</evidence>
<comment type="function">
    <text evidence="9">Subunit of the oligosaccharyl transferase (OST) complex that catalyzes the initial transfer of a defined glycan (Glc(3)Man(9)GlcNAc(2) in eukaryotes) from the lipid carrier dolichol-pyrophosphate to an asparagine residue within an Asn-X-Ser/Thr consensus motif in nascent polypeptide chains, the first step in protein N-glycosylation. N-glycosylation occurs cotranslationally and the complex associates with the Sec61 complex at the channel-forming translocon complex that mediates protein translocation across the endoplasmic reticulum (ER).</text>
</comment>
<keyword evidence="8" id="KW-0472">Membrane</keyword>
<comment type="subcellular location">
    <subcellularLocation>
        <location evidence="1 9">Endoplasmic reticulum membrane</location>
        <topology evidence="1 9">Single-pass type I membrane protein</topology>
    </subcellularLocation>
</comment>
<dbReference type="GO" id="GO:0018279">
    <property type="term" value="P:protein N-linked glycosylation via asparagine"/>
    <property type="evidence" value="ECO:0007669"/>
    <property type="project" value="UniProtKB-UniRule"/>
</dbReference>
<dbReference type="InterPro" id="IPR005013">
    <property type="entry name" value="DDOST_48_kDa_subunit"/>
</dbReference>
<dbReference type="PANTHER" id="PTHR10830">
    <property type="entry name" value="DOLICHYL-DIPHOSPHOOLIGOSACCHARIDE--PROTEIN GLYCOSYLTRANSFERASE 48 KDA SUBUNIT"/>
    <property type="match status" value="1"/>
</dbReference>
<protein>
    <recommendedName>
        <fullName evidence="4 9">Dolichyl-diphosphooligosaccharide--protein glycosyltransferase 48 kDa subunit</fullName>
        <shortName evidence="9">Oligosaccharyl transferase 48 kDa subunit</shortName>
    </recommendedName>
</protein>
<dbReference type="InterPro" id="IPR055457">
    <property type="entry name" value="OST48_N"/>
</dbReference>
<dbReference type="InterPro" id="IPR055411">
    <property type="entry name" value="LRR_FXL15/At3g58940/PEG3-like"/>
</dbReference>
<gene>
    <name evidence="11" type="ORF">pipiens_014195</name>
</gene>
<dbReference type="SUPFAM" id="SSF52047">
    <property type="entry name" value="RNI-like"/>
    <property type="match status" value="2"/>
</dbReference>
<dbReference type="GO" id="GO:0005789">
    <property type="term" value="C:endoplasmic reticulum membrane"/>
    <property type="evidence" value="ECO:0007669"/>
    <property type="project" value="UniProtKB-SubCell"/>
</dbReference>
<comment type="subunit">
    <text evidence="9">Component of the oligosaccharyltransferase (OST) complex.</text>
</comment>
<evidence type="ECO:0000256" key="3">
    <source>
        <dbReference type="ARBA" id="ARBA00008743"/>
    </source>
</evidence>
<evidence type="ECO:0000256" key="8">
    <source>
        <dbReference type="ARBA" id="ARBA00023136"/>
    </source>
</evidence>
<dbReference type="Pfam" id="PF03345">
    <property type="entry name" value="OST48_N"/>
    <property type="match status" value="1"/>
</dbReference>
<evidence type="ECO:0000256" key="6">
    <source>
        <dbReference type="ARBA" id="ARBA00022824"/>
    </source>
</evidence>
<evidence type="ECO:0000256" key="7">
    <source>
        <dbReference type="ARBA" id="ARBA00022989"/>
    </source>
</evidence>
<sequence>MSPVGLLVATFCVLSALVPVPVRADPGETLVLLDNLAIRETHSIFFKSLQERGYKLTYKLADDASLVLSKYGEFLYKHLILFAPSVEEFGGSLSVEAITDFVDNGGNVLVAGSSSAGDALRELASECGFEVDEENAAVIDHLNYDIADGGDHTLVVASPENLIDSEIVVGKKSVGPLLYRGTGLLADKENPLVLQLLTADSSAYSYIPDAPIKEYPHAVGKGTLLIAALQARNNARVVFSGSLHFFSDEAFLAPVQRAQDNKLHAKSGNQEVATAISKWVFGENGVIRVRSVKHHKEGESNPPASYTVTEPAVYTIEIETLAENGKWQPFVANDVQLEFVRIDPFVRTTLKAIGGGRYQAKFKIPDVYGVYQFKVDYDRIGYTQLYSTTQVSVRPLTHTQYERFIPSAYPYYVSAFSMMVGVFVFSFIFLHYKEEGKPAAGGKATSGGDKKTQCIARRQAMPRNRWKVPCSGPCRRWFRPYTVQMEPAVAHFLTSAAARHEPGLQWLCPDCRPEQPPTGPEAYLPPELWQNVFGYLHPDQLLRVRLTCRRWKQLVDGCANLRKRFYLCLPEGISVNHWYQPKSPFPAAAQVIFIDSKITSLGDWWLPIGSVLTVLALRDCKIRLSALIVMLRHTPNLTTLAMIGTVYDTDYDFEVVDFRLGRVQILRCDDVLSVFAQIFPRLIEFSLTSRKEDYFDEVATCELLQSTQSTLKELSCRFTPYVLERMAGMDQLRLITVKHQSAREPYSAVELCQLQPQIENFTVTATNETLHEIGRHLAKLKKLDVLIEGNKPCVPTFLAEMPQLIELELTTKKHQRLEIEVSNSPNLEKLRLCSVTVEGWSLQTYLANSPKLQEVRLSDCYARYWSDLFEIDSPSLRRLWLWNFKVLYDSASVPTRRQRRTLTELELCRCEIPTELLFELLLQCPALETLCCVSVRTLTNEVVRILGQLVHLKSVTISGCDGLTDECVPLVVEHCAHVRTLSIYGNRNVSREAEDQLRSISWRLREV</sequence>
<dbReference type="InterPro" id="IPR036047">
    <property type="entry name" value="F-box-like_dom_sf"/>
</dbReference>
<keyword evidence="5" id="KW-0812">Transmembrane</keyword>
<reference evidence="11 12" key="1">
    <citation type="submission" date="2024-05" db="EMBL/GenBank/DDBJ databases">
        <title>Culex pipiens pipiens assembly and annotation.</title>
        <authorList>
            <person name="Alout H."/>
            <person name="Durand T."/>
        </authorList>
    </citation>
    <scope>NUCLEOTIDE SEQUENCE [LARGE SCALE GENOMIC DNA]</scope>
    <source>
        <strain evidence="11">HA-2024</strain>
        <tissue evidence="11">Whole body</tissue>
    </source>
</reference>
<dbReference type="Gene3D" id="3.80.10.10">
    <property type="entry name" value="Ribonuclease Inhibitor"/>
    <property type="match status" value="2"/>
</dbReference>
<keyword evidence="12" id="KW-1185">Reference proteome</keyword>
<dbReference type="InterPro" id="IPR032675">
    <property type="entry name" value="LRR_dom_sf"/>
</dbReference>
<keyword evidence="6 9" id="KW-0256">Endoplasmic reticulum</keyword>
<dbReference type="Proteomes" id="UP001562425">
    <property type="component" value="Unassembled WGS sequence"/>
</dbReference>
<dbReference type="EMBL" id="JBEHCU010009132">
    <property type="protein sequence ID" value="KAL1380442.1"/>
    <property type="molecule type" value="Genomic_DNA"/>
</dbReference>
<proteinExistence type="inferred from homology"/>
<keyword evidence="9" id="KW-0732">Signal</keyword>
<dbReference type="Pfam" id="PF23358">
    <property type="entry name" value="OST48_MD"/>
    <property type="match status" value="1"/>
</dbReference>
<dbReference type="CDD" id="cd09917">
    <property type="entry name" value="F-box_SF"/>
    <property type="match status" value="1"/>
</dbReference>
<dbReference type="SMART" id="SM00256">
    <property type="entry name" value="FBOX"/>
    <property type="match status" value="1"/>
</dbReference>